<evidence type="ECO:0000313" key="4">
    <source>
        <dbReference type="Proteomes" id="UP000028547"/>
    </source>
</evidence>
<reference evidence="3 4" key="1">
    <citation type="submission" date="2014-07" db="EMBL/GenBank/DDBJ databases">
        <title>Draft Genome Sequence of Gephyronic Acid Producer, Cystobacter violaceus Strain Cb vi76.</title>
        <authorList>
            <person name="Stevens D.C."/>
            <person name="Young J."/>
            <person name="Carmichael R."/>
            <person name="Tan J."/>
            <person name="Taylor R.E."/>
        </authorList>
    </citation>
    <scope>NUCLEOTIDE SEQUENCE [LARGE SCALE GENOMIC DNA]</scope>
    <source>
        <strain evidence="3 4">Cb vi76</strain>
    </source>
</reference>
<proteinExistence type="predicted"/>
<keyword evidence="2" id="KW-1133">Transmembrane helix</keyword>
<name>A0A084SE20_9BACT</name>
<evidence type="ECO:0000313" key="3">
    <source>
        <dbReference type="EMBL" id="KFA86705.1"/>
    </source>
</evidence>
<feature type="transmembrane region" description="Helical" evidence="2">
    <location>
        <begin position="16"/>
        <end position="37"/>
    </location>
</feature>
<protein>
    <submittedName>
        <fullName evidence="3">Uncharacterized protein</fullName>
    </submittedName>
</protein>
<evidence type="ECO:0000256" key="2">
    <source>
        <dbReference type="SAM" id="Phobius"/>
    </source>
</evidence>
<keyword evidence="2" id="KW-0472">Membrane</keyword>
<keyword evidence="2" id="KW-0812">Transmembrane</keyword>
<sequence>MGKAAGNVAMSVVGDIRFAVVLAVGTGAGIWLGRYWWEKWQQGLFHPPFIGRNPHSAPAVASLPKVAPAAPVITPPPGKSVVGAVAGTPTHASSPVSSIWAGGAPPEER</sequence>
<dbReference type="EMBL" id="JPMI01000431">
    <property type="protein sequence ID" value="KFA86705.1"/>
    <property type="molecule type" value="Genomic_DNA"/>
</dbReference>
<accession>A0A084SE20</accession>
<dbReference type="Proteomes" id="UP000028547">
    <property type="component" value="Unassembled WGS sequence"/>
</dbReference>
<evidence type="ECO:0000256" key="1">
    <source>
        <dbReference type="SAM" id="MobiDB-lite"/>
    </source>
</evidence>
<organism evidence="3 4">
    <name type="scientific">Archangium violaceum Cb vi76</name>
    <dbReference type="NCBI Taxonomy" id="1406225"/>
    <lineage>
        <taxon>Bacteria</taxon>
        <taxon>Pseudomonadati</taxon>
        <taxon>Myxococcota</taxon>
        <taxon>Myxococcia</taxon>
        <taxon>Myxococcales</taxon>
        <taxon>Cystobacterineae</taxon>
        <taxon>Archangiaceae</taxon>
        <taxon>Archangium</taxon>
    </lineage>
</organism>
<comment type="caution">
    <text evidence="3">The sequence shown here is derived from an EMBL/GenBank/DDBJ whole genome shotgun (WGS) entry which is preliminary data.</text>
</comment>
<feature type="region of interest" description="Disordered" evidence="1">
    <location>
        <begin position="83"/>
        <end position="109"/>
    </location>
</feature>
<dbReference type="AlphaFoldDB" id="A0A084SE20"/>
<gene>
    <name evidence="3" type="ORF">Q664_52800</name>
</gene>